<reference evidence="3 4" key="1">
    <citation type="submission" date="2024-09" db="EMBL/GenBank/DDBJ databases">
        <authorList>
            <person name="Sun Q."/>
            <person name="Mori K."/>
        </authorList>
    </citation>
    <scope>NUCLEOTIDE SEQUENCE [LARGE SCALE GENOMIC DNA]</scope>
    <source>
        <strain evidence="3 4">TBRC 1432</strain>
    </source>
</reference>
<evidence type="ECO:0000313" key="4">
    <source>
        <dbReference type="Proteomes" id="UP001589810"/>
    </source>
</evidence>
<protein>
    <submittedName>
        <fullName evidence="3">DUF4232 domain-containing protein</fullName>
    </submittedName>
</protein>
<dbReference type="InterPro" id="IPR006311">
    <property type="entry name" value="TAT_signal"/>
</dbReference>
<accession>A0ABV6MKA4</accession>
<organism evidence="3 4">
    <name type="scientific">Kutzneria chonburiensis</name>
    <dbReference type="NCBI Taxonomy" id="1483604"/>
    <lineage>
        <taxon>Bacteria</taxon>
        <taxon>Bacillati</taxon>
        <taxon>Actinomycetota</taxon>
        <taxon>Actinomycetes</taxon>
        <taxon>Pseudonocardiales</taxon>
        <taxon>Pseudonocardiaceae</taxon>
        <taxon>Kutzneria</taxon>
    </lineage>
</organism>
<evidence type="ECO:0000313" key="3">
    <source>
        <dbReference type="EMBL" id="MFC0540728.1"/>
    </source>
</evidence>
<gene>
    <name evidence="3" type="ORF">ACFFH7_04520</name>
</gene>
<name>A0ABV6MKA4_9PSEU</name>
<feature type="domain" description="DUF4232" evidence="2">
    <location>
        <begin position="38"/>
        <end position="170"/>
    </location>
</feature>
<keyword evidence="4" id="KW-1185">Reference proteome</keyword>
<keyword evidence="1" id="KW-0732">Signal</keyword>
<sequence>MNTGLRRFVAGTAVLGATAAVVLTSAAAASAMPTDFRCTSAQVDTTLVPGSPGAGQRYAQVKFTAKPGVTCNFQGSLPVSLAGAPGITVVNEGGDAPLVTISDGQSATMLLHWTGIESPANQVQPASVTVVAPSDTDPRGVTSDPHITLPWNQGPMDDSAQAHELIVGPVTAA</sequence>
<dbReference type="InterPro" id="IPR025326">
    <property type="entry name" value="DUF4232"/>
</dbReference>
<evidence type="ECO:0000259" key="2">
    <source>
        <dbReference type="Pfam" id="PF14016"/>
    </source>
</evidence>
<comment type="caution">
    <text evidence="3">The sequence shown here is derived from an EMBL/GenBank/DDBJ whole genome shotgun (WGS) entry which is preliminary data.</text>
</comment>
<dbReference type="PROSITE" id="PS51318">
    <property type="entry name" value="TAT"/>
    <property type="match status" value="1"/>
</dbReference>
<proteinExistence type="predicted"/>
<feature type="signal peptide" evidence="1">
    <location>
        <begin position="1"/>
        <end position="31"/>
    </location>
</feature>
<dbReference type="Pfam" id="PF14016">
    <property type="entry name" value="DUF4232"/>
    <property type="match status" value="1"/>
</dbReference>
<feature type="chain" id="PRO_5045376428" evidence="1">
    <location>
        <begin position="32"/>
        <end position="173"/>
    </location>
</feature>
<evidence type="ECO:0000256" key="1">
    <source>
        <dbReference type="SAM" id="SignalP"/>
    </source>
</evidence>
<dbReference type="EMBL" id="JBHLUD010000001">
    <property type="protein sequence ID" value="MFC0540728.1"/>
    <property type="molecule type" value="Genomic_DNA"/>
</dbReference>
<dbReference type="RefSeq" id="WP_273939556.1">
    <property type="nucleotide sequence ID" value="NZ_CP097263.1"/>
</dbReference>
<dbReference type="Proteomes" id="UP001589810">
    <property type="component" value="Unassembled WGS sequence"/>
</dbReference>